<dbReference type="SMART" id="SM00192">
    <property type="entry name" value="LDLa"/>
    <property type="match status" value="4"/>
</dbReference>
<accession>A0A8S2DNS0</accession>
<dbReference type="Proteomes" id="UP000682733">
    <property type="component" value="Unassembled WGS sequence"/>
</dbReference>
<evidence type="ECO:0000256" key="4">
    <source>
        <dbReference type="ARBA" id="ARBA00022989"/>
    </source>
</evidence>
<dbReference type="PRINTS" id="PR00261">
    <property type="entry name" value="LDLRECEPTOR"/>
</dbReference>
<keyword evidence="2" id="KW-0812">Transmembrane</keyword>
<evidence type="ECO:0000313" key="12">
    <source>
        <dbReference type="EMBL" id="CAF1017455.1"/>
    </source>
</evidence>
<dbReference type="CDD" id="cd00112">
    <property type="entry name" value="LDLa"/>
    <property type="match status" value="2"/>
</dbReference>
<organism evidence="12 14">
    <name type="scientific">Didymodactylos carnosus</name>
    <dbReference type="NCBI Taxonomy" id="1234261"/>
    <lineage>
        <taxon>Eukaryota</taxon>
        <taxon>Metazoa</taxon>
        <taxon>Spiralia</taxon>
        <taxon>Gnathifera</taxon>
        <taxon>Rotifera</taxon>
        <taxon>Eurotatoria</taxon>
        <taxon>Bdelloidea</taxon>
        <taxon>Philodinida</taxon>
        <taxon>Philodinidae</taxon>
        <taxon>Didymodactylos</taxon>
    </lineage>
</organism>
<evidence type="ECO:0000256" key="7">
    <source>
        <dbReference type="ARBA" id="ARBA00023170"/>
    </source>
</evidence>
<keyword evidence="5" id="KW-0472">Membrane</keyword>
<feature type="disulfide bond" evidence="9">
    <location>
        <begin position="650"/>
        <end position="668"/>
    </location>
</feature>
<dbReference type="AlphaFoldDB" id="A0A8S2DNS0"/>
<reference evidence="12" key="1">
    <citation type="submission" date="2021-02" db="EMBL/GenBank/DDBJ databases">
        <authorList>
            <person name="Nowell W R."/>
        </authorList>
    </citation>
    <scope>NUCLEOTIDE SEQUENCE</scope>
</reference>
<dbReference type="InterPro" id="IPR036055">
    <property type="entry name" value="LDL_receptor-like_sf"/>
</dbReference>
<evidence type="ECO:0000256" key="3">
    <source>
        <dbReference type="ARBA" id="ARBA00022737"/>
    </source>
</evidence>
<feature type="disulfide bond" evidence="9">
    <location>
        <begin position="195"/>
        <end position="210"/>
    </location>
</feature>
<comment type="caution">
    <text evidence="9">Lacks conserved residue(s) required for the propagation of feature annotation.</text>
</comment>
<feature type="region of interest" description="Disordered" evidence="10">
    <location>
        <begin position="1054"/>
        <end position="1081"/>
    </location>
</feature>
<feature type="compositionally biased region" description="Basic and acidic residues" evidence="10">
    <location>
        <begin position="1068"/>
        <end position="1081"/>
    </location>
</feature>
<feature type="region of interest" description="Disordered" evidence="10">
    <location>
        <begin position="987"/>
        <end position="1013"/>
    </location>
</feature>
<evidence type="ECO:0000256" key="6">
    <source>
        <dbReference type="ARBA" id="ARBA00023157"/>
    </source>
</evidence>
<dbReference type="GO" id="GO:0043235">
    <property type="term" value="C:receptor complex"/>
    <property type="evidence" value="ECO:0007669"/>
    <property type="project" value="TreeGrafter"/>
</dbReference>
<keyword evidence="3" id="KW-0677">Repeat</keyword>
<feature type="compositionally biased region" description="Basic residues" evidence="10">
    <location>
        <begin position="815"/>
        <end position="831"/>
    </location>
</feature>
<dbReference type="PROSITE" id="PS50068">
    <property type="entry name" value="LDLRA_2"/>
    <property type="match status" value="3"/>
</dbReference>
<feature type="disulfide bond" evidence="9">
    <location>
        <begin position="662"/>
        <end position="677"/>
    </location>
</feature>
<dbReference type="PANTHER" id="PTHR22722:SF5">
    <property type="entry name" value="LOW-DENSITY LIPOPROTEIN RECEPTOR-RELATED PROTEIN 1B"/>
    <property type="match status" value="1"/>
</dbReference>
<dbReference type="GO" id="GO:0005041">
    <property type="term" value="F:low-density lipoprotein particle receptor activity"/>
    <property type="evidence" value="ECO:0007669"/>
    <property type="project" value="TreeGrafter"/>
</dbReference>
<dbReference type="InterPro" id="IPR051221">
    <property type="entry name" value="LDLR-related"/>
</dbReference>
<feature type="region of interest" description="Disordered" evidence="10">
    <location>
        <begin position="724"/>
        <end position="771"/>
    </location>
</feature>
<dbReference type="PANTHER" id="PTHR22722">
    <property type="entry name" value="LOW-DENSITY LIPOPROTEIN RECEPTOR-RELATED PROTEIN 2-RELATED"/>
    <property type="match status" value="1"/>
</dbReference>
<feature type="compositionally biased region" description="Low complexity" evidence="10">
    <location>
        <begin position="989"/>
        <end position="1007"/>
    </location>
</feature>
<evidence type="ECO:0000313" key="14">
    <source>
        <dbReference type="Proteomes" id="UP000677228"/>
    </source>
</evidence>
<dbReference type="Gene3D" id="4.10.400.10">
    <property type="entry name" value="Low-density Lipoprotein Receptor"/>
    <property type="match status" value="4"/>
</dbReference>
<feature type="chain" id="PRO_5036434487" description="CUB domain-containing protein" evidence="11">
    <location>
        <begin position="21"/>
        <end position="1081"/>
    </location>
</feature>
<feature type="disulfide bond" evidence="9">
    <location>
        <begin position="534"/>
        <end position="549"/>
    </location>
</feature>
<gene>
    <name evidence="12" type="ORF">OVA965_LOCUS15355</name>
    <name evidence="13" type="ORF">TMI583_LOCUS15360</name>
</gene>
<evidence type="ECO:0008006" key="15">
    <source>
        <dbReference type="Google" id="ProtNLM"/>
    </source>
</evidence>
<protein>
    <recommendedName>
        <fullName evidence="15">CUB domain-containing protein</fullName>
    </recommendedName>
</protein>
<dbReference type="Proteomes" id="UP000677228">
    <property type="component" value="Unassembled WGS sequence"/>
</dbReference>
<name>A0A8S2DNS0_9BILA</name>
<dbReference type="InterPro" id="IPR023415">
    <property type="entry name" value="LDLR_class-A_CS"/>
</dbReference>
<dbReference type="Pfam" id="PF00057">
    <property type="entry name" value="Ldl_recept_a"/>
    <property type="match status" value="2"/>
</dbReference>
<feature type="region of interest" description="Disordered" evidence="10">
    <location>
        <begin position="803"/>
        <end position="833"/>
    </location>
</feature>
<comment type="subcellular location">
    <subcellularLocation>
        <location evidence="1">Membrane</location>
        <topology evidence="1">Single-pass membrane protein</topology>
    </subcellularLocation>
</comment>
<feature type="compositionally biased region" description="Low complexity" evidence="10">
    <location>
        <begin position="741"/>
        <end position="757"/>
    </location>
</feature>
<evidence type="ECO:0000256" key="1">
    <source>
        <dbReference type="ARBA" id="ARBA00004167"/>
    </source>
</evidence>
<keyword evidence="8" id="KW-0325">Glycoprotein</keyword>
<sequence length="1081" mass="123082">MSVGHLIWVISILCFPFVESLFRDITTLSNNPLNSDLCSDIYVDNVTFGIIHSLKYYEGQLHPSNISCSWTIINKQLQSASSYFILSLRSVEYDERLTSSTNSKYFLELNLSSPTKLYRFDEIITSKTLYIPSSRLTINYISRYNNLQQYNSHIRTDPNVKRFLIEFISVSNSSSIDNDYFKCRNLKYIAKNWQCNCIDECEDGSDEENCSLKQCNEQPPISPTQTCRYDEYWCLPQQSKFRTFSDYPLIGTKGISWPNFEQESEGESANDYWIKNDKIDLEGVCVPDVSLPCPSQLSSECAYSKSISTRYQCSYSTESGCLTFVYRNNHGSIHIDSLTLENFLMDKKYNSLCYIVVAQLQHKLKLHLNTSGLFNPLENKLLPIFELNVYDGSEQQQILLHTYLSHYQYYQERKVIEIQTRISHIATIVIRRKDYQQQQESLKGSVQKQQLPLTVTRAYHDEDVVGYIGRTNKYKHTAVTDHSINTATENRYQQSIGGKNSILVDIMYVQQLCPDEKIPCGRYETKCYSKYERCDGKWDCISGDDELGCSSDHCPTTFACGVYPQPHGSLEIQSALEILNDNANMLGNTVNKIVDIPFSSSQTQQAQFPPSQRCYTWSERCNGNAFCLDKSDEKMCTKWFCNSKNGTFLCQNFKCIYESWLCDGADDCGDNSDESDCATRLPRRIVTAAVVGSTVCCTLFIIALGCTCKLYHLRTAERRAATRLLNPQRYSERHRQRHQPTTSTTTGTDTGNTNNSTDARRLAPPSYNQTMGLVDDNEERQIALAEHLRLAGLTNFISLPSITSTHSSRTSRSTSRSRHRRHRRHRHRRHYSLGESLSRVALLEPNNAPALSNNTNDNIIPNVSFIQTSLTPFQRLRSHLSHGLSLLRPSVAISPTSQQQQQQQLQQQQQSSSQSAVADFDIYERLPSICFNNEDLRPLTAIVPSPPSSLVTTERPDYLTSDFIQAPPNRELPPPYTLLTVAEQQLCQNSNSRRSSNSSTSTSATTNQEQGRPIILFRKRNSTLQNRLRQLVRNIGGGGRPQQQNENTLCQMHPQQPSATTQTELGEIDSHHSDDDKLLTP</sequence>
<evidence type="ECO:0000256" key="10">
    <source>
        <dbReference type="SAM" id="MobiDB-lite"/>
    </source>
</evidence>
<dbReference type="SUPFAM" id="SSF57424">
    <property type="entry name" value="LDL receptor-like module"/>
    <property type="match status" value="3"/>
</dbReference>
<dbReference type="GO" id="GO:0005886">
    <property type="term" value="C:plasma membrane"/>
    <property type="evidence" value="ECO:0007669"/>
    <property type="project" value="TreeGrafter"/>
</dbReference>
<evidence type="ECO:0000256" key="8">
    <source>
        <dbReference type="ARBA" id="ARBA00023180"/>
    </source>
</evidence>
<evidence type="ECO:0000256" key="5">
    <source>
        <dbReference type="ARBA" id="ARBA00023136"/>
    </source>
</evidence>
<feature type="disulfide bond" evidence="9">
    <location>
        <begin position="183"/>
        <end position="201"/>
    </location>
</feature>
<evidence type="ECO:0000256" key="11">
    <source>
        <dbReference type="SAM" id="SignalP"/>
    </source>
</evidence>
<feature type="compositionally biased region" description="Low complexity" evidence="10">
    <location>
        <begin position="803"/>
        <end position="814"/>
    </location>
</feature>
<proteinExistence type="predicted"/>
<keyword evidence="11" id="KW-0732">Signal</keyword>
<feature type="signal peptide" evidence="11">
    <location>
        <begin position="1"/>
        <end position="20"/>
    </location>
</feature>
<dbReference type="InterPro" id="IPR002172">
    <property type="entry name" value="LDrepeatLR_classA_rpt"/>
</dbReference>
<evidence type="ECO:0000313" key="13">
    <source>
        <dbReference type="EMBL" id="CAF3786535.1"/>
    </source>
</evidence>
<keyword evidence="6 9" id="KW-1015">Disulfide bond</keyword>
<dbReference type="EMBL" id="CAJNOK010006887">
    <property type="protein sequence ID" value="CAF1017455.1"/>
    <property type="molecule type" value="Genomic_DNA"/>
</dbReference>
<keyword evidence="7" id="KW-0675">Receptor</keyword>
<evidence type="ECO:0000256" key="9">
    <source>
        <dbReference type="PROSITE-ProRule" id="PRU00124"/>
    </source>
</evidence>
<evidence type="ECO:0000256" key="2">
    <source>
        <dbReference type="ARBA" id="ARBA00022692"/>
    </source>
</evidence>
<keyword evidence="4" id="KW-1133">Transmembrane helix</keyword>
<comment type="caution">
    <text evidence="12">The sequence shown here is derived from an EMBL/GenBank/DDBJ whole genome shotgun (WGS) entry which is preliminary data.</text>
</comment>
<dbReference type="PROSITE" id="PS01209">
    <property type="entry name" value="LDLRA_1"/>
    <property type="match status" value="1"/>
</dbReference>
<feature type="compositionally biased region" description="Polar residues" evidence="10">
    <location>
        <begin position="1054"/>
        <end position="1064"/>
    </location>
</feature>
<dbReference type="EMBL" id="CAJOBA010006895">
    <property type="protein sequence ID" value="CAF3786535.1"/>
    <property type="molecule type" value="Genomic_DNA"/>
</dbReference>